<dbReference type="CDD" id="cd02440">
    <property type="entry name" value="AdoMet_MTases"/>
    <property type="match status" value="1"/>
</dbReference>
<reference evidence="6 7" key="1">
    <citation type="submission" date="2020-04" db="EMBL/GenBank/DDBJ databases">
        <title>Flammeovirga sp. SR4, a novel species isolated from seawater.</title>
        <authorList>
            <person name="Wang X."/>
        </authorList>
    </citation>
    <scope>NUCLEOTIDE SEQUENCE [LARGE SCALE GENOMIC DNA]</scope>
    <source>
        <strain evidence="6 7">ATCC 23126</strain>
    </source>
</reference>
<protein>
    <recommendedName>
        <fullName evidence="5">Demethylmenaquinone methyltransferase</fullName>
        <ecNumber evidence="5">2.1.1.163</ecNumber>
    </recommendedName>
</protein>
<comment type="pathway">
    <text evidence="5">Quinol/quinone metabolism; menaquinone biosynthesis; menaquinol from 1,4-dihydroxy-2-naphthoate: step 2/2.</text>
</comment>
<keyword evidence="3 5" id="KW-0808">Transferase</keyword>
<dbReference type="InterPro" id="IPR029063">
    <property type="entry name" value="SAM-dependent_MTases_sf"/>
</dbReference>
<comment type="caution">
    <text evidence="6">The sequence shown here is derived from an EMBL/GenBank/DDBJ whole genome shotgun (WGS) entry which is preliminary data.</text>
</comment>
<dbReference type="AlphaFoldDB" id="A0A7X9RXS9"/>
<feature type="binding site" evidence="5">
    <location>
        <begin position="114"/>
        <end position="115"/>
    </location>
    <ligand>
        <name>S-adenosyl-L-methionine</name>
        <dbReference type="ChEBI" id="CHEBI:59789"/>
    </ligand>
</feature>
<evidence type="ECO:0000256" key="5">
    <source>
        <dbReference type="HAMAP-Rule" id="MF_01813"/>
    </source>
</evidence>
<dbReference type="NCBIfam" id="TIGR01934">
    <property type="entry name" value="MenG_MenH_UbiE"/>
    <property type="match status" value="1"/>
</dbReference>
<dbReference type="PANTHER" id="PTHR43591">
    <property type="entry name" value="METHYLTRANSFERASE"/>
    <property type="match status" value="1"/>
</dbReference>
<name>A0A7X9RXS9_9BACT</name>
<evidence type="ECO:0000256" key="1">
    <source>
        <dbReference type="ARBA" id="ARBA00022428"/>
    </source>
</evidence>
<gene>
    <name evidence="6" type="primary">ubiE</name>
    <name evidence="5" type="synonym">menG</name>
    <name evidence="6" type="ORF">HHU12_22035</name>
</gene>
<dbReference type="EC" id="2.1.1.163" evidence="5"/>
<evidence type="ECO:0000256" key="2">
    <source>
        <dbReference type="ARBA" id="ARBA00022603"/>
    </source>
</evidence>
<evidence type="ECO:0000313" key="6">
    <source>
        <dbReference type="EMBL" id="NME70673.1"/>
    </source>
</evidence>
<feature type="binding site" evidence="5">
    <location>
        <position position="86"/>
    </location>
    <ligand>
        <name>S-adenosyl-L-methionine</name>
        <dbReference type="ChEBI" id="CHEBI:59789"/>
    </ligand>
</feature>
<dbReference type="Gene3D" id="3.40.50.150">
    <property type="entry name" value="Vaccinia Virus protein VP39"/>
    <property type="match status" value="1"/>
</dbReference>
<feature type="binding site" evidence="5">
    <location>
        <position position="66"/>
    </location>
    <ligand>
        <name>S-adenosyl-L-methionine</name>
        <dbReference type="ChEBI" id="CHEBI:59789"/>
    </ligand>
</feature>
<evidence type="ECO:0000256" key="3">
    <source>
        <dbReference type="ARBA" id="ARBA00022679"/>
    </source>
</evidence>
<keyword evidence="7" id="KW-1185">Reference proteome</keyword>
<dbReference type="Pfam" id="PF01209">
    <property type="entry name" value="Ubie_methyltran"/>
    <property type="match status" value="1"/>
</dbReference>
<evidence type="ECO:0000313" key="7">
    <source>
        <dbReference type="Proteomes" id="UP000576082"/>
    </source>
</evidence>
<dbReference type="SUPFAM" id="SSF53335">
    <property type="entry name" value="S-adenosyl-L-methionine-dependent methyltransferases"/>
    <property type="match status" value="1"/>
</dbReference>
<dbReference type="NCBIfam" id="NF001244">
    <property type="entry name" value="PRK00216.1-5"/>
    <property type="match status" value="1"/>
</dbReference>
<comment type="caution">
    <text evidence="5">Lacks conserved residue(s) required for the propagation of feature annotation.</text>
</comment>
<dbReference type="Proteomes" id="UP000576082">
    <property type="component" value="Unassembled WGS sequence"/>
</dbReference>
<comment type="function">
    <text evidence="5">Methyltransferase required for the conversion of demethylmenaquinol (DMKH2) to menaquinol (MKH2).</text>
</comment>
<keyword evidence="2 5" id="KW-0489">Methyltransferase</keyword>
<keyword evidence="1 5" id="KW-0474">Menaquinone biosynthesis</keyword>
<proteinExistence type="inferred from homology"/>
<comment type="catalytic activity">
    <reaction evidence="5">
        <text>a 2-demethylmenaquinol + S-adenosyl-L-methionine = a menaquinol + S-adenosyl-L-homocysteine + H(+)</text>
        <dbReference type="Rhea" id="RHEA:42640"/>
        <dbReference type="Rhea" id="RHEA-COMP:9539"/>
        <dbReference type="Rhea" id="RHEA-COMP:9563"/>
        <dbReference type="ChEBI" id="CHEBI:15378"/>
        <dbReference type="ChEBI" id="CHEBI:18151"/>
        <dbReference type="ChEBI" id="CHEBI:55437"/>
        <dbReference type="ChEBI" id="CHEBI:57856"/>
        <dbReference type="ChEBI" id="CHEBI:59789"/>
        <dbReference type="EC" id="2.1.1.163"/>
    </reaction>
</comment>
<dbReference type="PROSITE" id="PS51608">
    <property type="entry name" value="SAM_MT_UBIE"/>
    <property type="match status" value="1"/>
</dbReference>
<dbReference type="UniPathway" id="UPA00079">
    <property type="reaction ID" value="UER00169"/>
</dbReference>
<accession>A0A7X9RXS9</accession>
<dbReference type="InterPro" id="IPR023576">
    <property type="entry name" value="UbiE/COQ5_MeTrFase_CS"/>
</dbReference>
<dbReference type="PROSITE" id="PS01183">
    <property type="entry name" value="UBIE_1"/>
    <property type="match status" value="1"/>
</dbReference>
<organism evidence="6 7">
    <name type="scientific">Flammeovirga aprica JL-4</name>
    <dbReference type="NCBI Taxonomy" id="694437"/>
    <lineage>
        <taxon>Bacteria</taxon>
        <taxon>Pseudomonadati</taxon>
        <taxon>Bacteroidota</taxon>
        <taxon>Cytophagia</taxon>
        <taxon>Cytophagales</taxon>
        <taxon>Flammeovirgaceae</taxon>
        <taxon>Flammeovirga</taxon>
    </lineage>
</organism>
<comment type="similarity">
    <text evidence="5">Belongs to the class I-like SAM-binding methyltransferase superfamily. MenG/UbiE family.</text>
</comment>
<dbReference type="EMBL" id="JABANE010000071">
    <property type="protein sequence ID" value="NME70673.1"/>
    <property type="molecule type" value="Genomic_DNA"/>
</dbReference>
<dbReference type="HAMAP" id="MF_01813">
    <property type="entry name" value="MenG_UbiE_methyltr"/>
    <property type="match status" value="1"/>
</dbReference>
<dbReference type="RefSeq" id="WP_169658906.1">
    <property type="nucleotide sequence ID" value="NZ_JABANE010000071.1"/>
</dbReference>
<evidence type="ECO:0000256" key="4">
    <source>
        <dbReference type="ARBA" id="ARBA00022691"/>
    </source>
</evidence>
<keyword evidence="4 5" id="KW-0949">S-adenosyl-L-methionine</keyword>
<dbReference type="GO" id="GO:0043770">
    <property type="term" value="F:demethylmenaquinone methyltransferase activity"/>
    <property type="evidence" value="ECO:0007669"/>
    <property type="project" value="UniProtKB-UniRule"/>
</dbReference>
<sequence>MTVLPYKNREEGKKEQVANMFDNISAKYDLLNRVLSGGIDIYWRKVAINKLKKQQPKTILDVATGTGDLALQAWATLSPDKITGADISAGMVKVGREKVAKKGLSDKIDLQIGDSENLPFEDNSFEAVTVAFGVRNFENLEKGLSEIKRVLKPNGTLVVLEFSQPQSFPFKQLYRFYSMNILPLIGKIVSKDNSAYTYLPESVEQFPYGKAFTGIMEKLGYNKVTCTSLTFGISSVYTGQK</sequence>
<dbReference type="PANTHER" id="PTHR43591:SF24">
    <property type="entry name" value="2-METHOXY-6-POLYPRENYL-1,4-BENZOQUINOL METHYLASE, MITOCHONDRIAL"/>
    <property type="match status" value="1"/>
</dbReference>
<dbReference type="InterPro" id="IPR004033">
    <property type="entry name" value="UbiE/COQ5_MeTrFase"/>
</dbReference>
<dbReference type="GO" id="GO:0009234">
    <property type="term" value="P:menaquinone biosynthetic process"/>
    <property type="evidence" value="ECO:0007669"/>
    <property type="project" value="UniProtKB-UniRule"/>
</dbReference>
<dbReference type="GO" id="GO:0032259">
    <property type="term" value="P:methylation"/>
    <property type="evidence" value="ECO:0007669"/>
    <property type="project" value="UniProtKB-KW"/>
</dbReference>